<dbReference type="PROSITE" id="PS51257">
    <property type="entry name" value="PROKAR_LIPOPROTEIN"/>
    <property type="match status" value="1"/>
</dbReference>
<keyword evidence="8" id="KW-0732">Signal</keyword>
<dbReference type="EMBL" id="SGPJ01000477">
    <property type="protein sequence ID" value="THG94248.1"/>
    <property type="molecule type" value="Genomic_DNA"/>
</dbReference>
<comment type="similarity">
    <text evidence="2 6">Belongs to the GMC oxidoreductase family.</text>
</comment>
<evidence type="ECO:0000256" key="6">
    <source>
        <dbReference type="RuleBase" id="RU003968"/>
    </source>
</evidence>
<protein>
    <recommendedName>
        <fullName evidence="9 10">Glucose-methanol-choline oxidoreductase N-terminal domain-containing protein</fullName>
    </recommendedName>
</protein>
<dbReference type="Proteomes" id="UP000309038">
    <property type="component" value="Unassembled WGS sequence"/>
</dbReference>
<dbReference type="InterPro" id="IPR012132">
    <property type="entry name" value="GMC_OxRdtase"/>
</dbReference>
<feature type="region of interest" description="Disordered" evidence="7">
    <location>
        <begin position="668"/>
        <end position="697"/>
    </location>
</feature>
<keyword evidence="12" id="KW-1185">Reference proteome</keyword>
<keyword evidence="4 6" id="KW-0274">FAD</keyword>
<evidence type="ECO:0000256" key="2">
    <source>
        <dbReference type="ARBA" id="ARBA00010790"/>
    </source>
</evidence>
<evidence type="ECO:0000256" key="8">
    <source>
        <dbReference type="SAM" id="SignalP"/>
    </source>
</evidence>
<dbReference type="SUPFAM" id="SSF51905">
    <property type="entry name" value="FAD/NAD(P)-binding domain"/>
    <property type="match status" value="1"/>
</dbReference>
<dbReference type="PANTHER" id="PTHR11552:SF218">
    <property type="entry name" value="GLUCOSE-METHANOL-CHOLINE OXIDOREDUCTASE N-TERMINAL DOMAIN-CONTAINING PROTEIN"/>
    <property type="match status" value="1"/>
</dbReference>
<dbReference type="AlphaFoldDB" id="A0A4S4K8M2"/>
<feature type="compositionally biased region" description="Low complexity" evidence="7">
    <location>
        <begin position="679"/>
        <end position="688"/>
    </location>
</feature>
<evidence type="ECO:0000256" key="4">
    <source>
        <dbReference type="ARBA" id="ARBA00022827"/>
    </source>
</evidence>
<evidence type="ECO:0000256" key="7">
    <source>
        <dbReference type="SAM" id="MobiDB-lite"/>
    </source>
</evidence>
<feature type="domain" description="Glucose-methanol-choline oxidoreductase N-terminal" evidence="10">
    <location>
        <begin position="331"/>
        <end position="345"/>
    </location>
</feature>
<organism evidence="11 12">
    <name type="scientific">Hermanssonia centrifuga</name>
    <dbReference type="NCBI Taxonomy" id="98765"/>
    <lineage>
        <taxon>Eukaryota</taxon>
        <taxon>Fungi</taxon>
        <taxon>Dikarya</taxon>
        <taxon>Basidiomycota</taxon>
        <taxon>Agaricomycotina</taxon>
        <taxon>Agaricomycetes</taxon>
        <taxon>Polyporales</taxon>
        <taxon>Meruliaceae</taxon>
        <taxon>Hermanssonia</taxon>
    </lineage>
</organism>
<dbReference type="Gene3D" id="3.30.560.10">
    <property type="entry name" value="Glucose Oxidase, domain 3"/>
    <property type="match status" value="1"/>
</dbReference>
<dbReference type="InterPro" id="IPR027424">
    <property type="entry name" value="Glucose_Oxidase_domain_2"/>
</dbReference>
<gene>
    <name evidence="11" type="ORF">EW026_g7189</name>
</gene>
<dbReference type="Gene3D" id="3.50.50.60">
    <property type="entry name" value="FAD/NAD(P)-binding domain"/>
    <property type="match status" value="1"/>
</dbReference>
<feature type="signal peptide" evidence="8">
    <location>
        <begin position="1"/>
        <end position="19"/>
    </location>
</feature>
<evidence type="ECO:0000256" key="3">
    <source>
        <dbReference type="ARBA" id="ARBA00022630"/>
    </source>
</evidence>
<sequence length="719" mass="75683">MRCLSLLLATVALSSCAAGYPGGHKDIYHDSYGHDLRNELHRRNIVYDGNIAASYDFVIVGGGTAGLVLAARLSEDANTTVLVLEAGDTGDAVSSSIDIPGDAYYSSLLGTSYDWKYTTVPQAGGDNRVVPWARGKVLGGSSAVNGMYAVRPSKLELDTWAAMIDGGDQWNWNSMFADMKKSENFTAPSADIQAAGNIMYDASSHGTTGPLHVSYPGYIVPVVGNWTQTLADIGIPFSADANGGDGWGGFIATSTINPANWTRSYSRSAYIDPLPPRPNLAILANATVTRILFASNSSQGNLTANAVEYAASSNAPRLTVNVTKEVILAGGAIGSPHVLMHSGVGPQDILQAAGVPVNLALPGVGQHLQDHISTEVVWETSDETAASIYASTSPVRKSLISRAIHVVFMSIQQSTGASSPFLSFINSATAYANISDLVGLDTYQSFQANIASAIETSASSLVPSTDPTVQEGYKAIYNATANMMMTPVGQIEILLSLTGSSQGGANSIAIQAALQHPFSQGHLYINSSNPFDDPVIDPGYLSHSADLVMFREGLKLCRTLGNTAPLSSAMLQEISPGPSVQTDDDWDTWLATTFGTEYHPSCSCAMLPQNQGGVVDTNLKVYGLANVRVADASVFPIQFAAHLQAPVYGLAEQAATIIRSQYNGVAIPQPSSVTPPTPTTTQKGPTQTDNNTKNGATWSRPHLGFSLACVVFAGVASML</sequence>
<dbReference type="PANTHER" id="PTHR11552">
    <property type="entry name" value="GLUCOSE-METHANOL-CHOLINE GMC OXIDOREDUCTASE"/>
    <property type="match status" value="1"/>
</dbReference>
<dbReference type="InterPro" id="IPR007867">
    <property type="entry name" value="GMC_OxRtase_C"/>
</dbReference>
<reference evidence="11 12" key="1">
    <citation type="submission" date="2019-02" db="EMBL/GenBank/DDBJ databases">
        <title>Genome sequencing of the rare red list fungi Phlebia centrifuga.</title>
        <authorList>
            <person name="Buettner E."/>
            <person name="Kellner H."/>
        </authorList>
    </citation>
    <scope>NUCLEOTIDE SEQUENCE [LARGE SCALE GENOMIC DNA]</scope>
    <source>
        <strain evidence="11 12">DSM 108282</strain>
    </source>
</reference>
<evidence type="ECO:0000256" key="1">
    <source>
        <dbReference type="ARBA" id="ARBA00001974"/>
    </source>
</evidence>
<dbReference type="PROSITE" id="PS00623">
    <property type="entry name" value="GMC_OXRED_1"/>
    <property type="match status" value="1"/>
</dbReference>
<comment type="caution">
    <text evidence="11">The sequence shown here is derived from an EMBL/GenBank/DDBJ whole genome shotgun (WGS) entry which is preliminary data.</text>
</comment>
<dbReference type="GO" id="GO:0050660">
    <property type="term" value="F:flavin adenine dinucleotide binding"/>
    <property type="evidence" value="ECO:0007669"/>
    <property type="project" value="InterPro"/>
</dbReference>
<dbReference type="Pfam" id="PF05199">
    <property type="entry name" value="GMC_oxred_C"/>
    <property type="match status" value="1"/>
</dbReference>
<feature type="domain" description="Glucose-methanol-choline oxidoreductase N-terminal" evidence="9">
    <location>
        <begin position="135"/>
        <end position="158"/>
    </location>
</feature>
<proteinExistence type="inferred from homology"/>
<name>A0A4S4K8M2_9APHY</name>
<dbReference type="PROSITE" id="PS00624">
    <property type="entry name" value="GMC_OXRED_2"/>
    <property type="match status" value="1"/>
</dbReference>
<evidence type="ECO:0000259" key="9">
    <source>
        <dbReference type="PROSITE" id="PS00623"/>
    </source>
</evidence>
<dbReference type="InterPro" id="IPR000172">
    <property type="entry name" value="GMC_OxRdtase_N"/>
</dbReference>
<evidence type="ECO:0000313" key="12">
    <source>
        <dbReference type="Proteomes" id="UP000309038"/>
    </source>
</evidence>
<evidence type="ECO:0000313" key="11">
    <source>
        <dbReference type="EMBL" id="THG94248.1"/>
    </source>
</evidence>
<dbReference type="InterPro" id="IPR036188">
    <property type="entry name" value="FAD/NAD-bd_sf"/>
</dbReference>
<dbReference type="SUPFAM" id="SSF54373">
    <property type="entry name" value="FAD-linked reductases, C-terminal domain"/>
    <property type="match status" value="1"/>
</dbReference>
<keyword evidence="5" id="KW-0560">Oxidoreductase</keyword>
<dbReference type="GO" id="GO:0016614">
    <property type="term" value="F:oxidoreductase activity, acting on CH-OH group of donors"/>
    <property type="evidence" value="ECO:0007669"/>
    <property type="project" value="InterPro"/>
</dbReference>
<evidence type="ECO:0000256" key="5">
    <source>
        <dbReference type="ARBA" id="ARBA00023002"/>
    </source>
</evidence>
<dbReference type="Gene3D" id="4.10.450.10">
    <property type="entry name" value="Glucose Oxidase, domain 2"/>
    <property type="match status" value="1"/>
</dbReference>
<evidence type="ECO:0000259" key="10">
    <source>
        <dbReference type="PROSITE" id="PS00624"/>
    </source>
</evidence>
<dbReference type="Pfam" id="PF00732">
    <property type="entry name" value="GMC_oxred_N"/>
    <property type="match status" value="1"/>
</dbReference>
<keyword evidence="3 6" id="KW-0285">Flavoprotein</keyword>
<comment type="cofactor">
    <cofactor evidence="1">
        <name>FAD</name>
        <dbReference type="ChEBI" id="CHEBI:57692"/>
    </cofactor>
</comment>
<accession>A0A4S4K8M2</accession>
<feature type="chain" id="PRO_5020546500" description="Glucose-methanol-choline oxidoreductase N-terminal domain-containing protein" evidence="8">
    <location>
        <begin position="20"/>
        <end position="719"/>
    </location>
</feature>